<feature type="region of interest" description="Disordered" evidence="1">
    <location>
        <begin position="1"/>
        <end position="46"/>
    </location>
</feature>
<evidence type="ECO:0000313" key="2">
    <source>
        <dbReference type="EMBL" id="KAA6378359.1"/>
    </source>
</evidence>
<reference evidence="2 3" key="1">
    <citation type="submission" date="2019-03" db="EMBL/GenBank/DDBJ databases">
        <title>Single cell metagenomics reveals metabolic interactions within the superorganism composed of flagellate Streblomastix strix and complex community of Bacteroidetes bacteria on its surface.</title>
        <authorList>
            <person name="Treitli S.C."/>
            <person name="Kolisko M."/>
            <person name="Husnik F."/>
            <person name="Keeling P."/>
            <person name="Hampl V."/>
        </authorList>
    </citation>
    <scope>NUCLEOTIDE SEQUENCE [LARGE SCALE GENOMIC DNA]</scope>
    <source>
        <strain evidence="2">ST1C</strain>
    </source>
</reference>
<evidence type="ECO:0000313" key="3">
    <source>
        <dbReference type="Proteomes" id="UP000324800"/>
    </source>
</evidence>
<comment type="caution">
    <text evidence="2">The sequence shown here is derived from an EMBL/GenBank/DDBJ whole genome shotgun (WGS) entry which is preliminary data.</text>
</comment>
<proteinExistence type="predicted"/>
<gene>
    <name evidence="2" type="ORF">EZS28_026113</name>
</gene>
<evidence type="ECO:0000256" key="1">
    <source>
        <dbReference type="SAM" id="MobiDB-lite"/>
    </source>
</evidence>
<protein>
    <submittedName>
        <fullName evidence="2">Uncharacterized protein</fullName>
    </submittedName>
</protein>
<dbReference type="AlphaFoldDB" id="A0A5J4V6H1"/>
<accession>A0A5J4V6H1</accession>
<name>A0A5J4V6H1_9EUKA</name>
<feature type="compositionally biased region" description="Basic and acidic residues" evidence="1">
    <location>
        <begin position="10"/>
        <end position="25"/>
    </location>
</feature>
<feature type="compositionally biased region" description="Basic residues" evidence="1">
    <location>
        <begin position="26"/>
        <end position="38"/>
    </location>
</feature>
<organism evidence="2 3">
    <name type="scientific">Streblomastix strix</name>
    <dbReference type="NCBI Taxonomy" id="222440"/>
    <lineage>
        <taxon>Eukaryota</taxon>
        <taxon>Metamonada</taxon>
        <taxon>Preaxostyla</taxon>
        <taxon>Oxymonadida</taxon>
        <taxon>Streblomastigidae</taxon>
        <taxon>Streblomastix</taxon>
    </lineage>
</organism>
<dbReference type="Proteomes" id="UP000324800">
    <property type="component" value="Unassembled WGS sequence"/>
</dbReference>
<dbReference type="EMBL" id="SNRW01009200">
    <property type="protein sequence ID" value="KAA6378359.1"/>
    <property type="molecule type" value="Genomic_DNA"/>
</dbReference>
<sequence length="227" mass="25239">MSTVASGQEQMKDTNDTDQKTDPHRSGKAARKKRAREKRRAEKDKIISDEANLNCTFQTTPSLLHTDNSQTQIALNNWGNENATSPPATPILTNHTLSPQSQTTPNFNELVMLQPLPAQNGLLQLPPAPPPISSFTKYTPITVYPKNHILTSNYLHQSPPPSQQLLCGPTKQQFAYFPSNQQKNEVQNSEPLLKHQPKPMTIVSLQLDAKSIQSQIPIEEEQTDGKG</sequence>